<accession>A0ABN1HA24</accession>
<keyword evidence="5" id="KW-1185">Reference proteome</keyword>
<dbReference type="EMBL" id="BAAAHE010000047">
    <property type="protein sequence ID" value="GAA0634963.1"/>
    <property type="molecule type" value="Genomic_DNA"/>
</dbReference>
<evidence type="ECO:0000259" key="3">
    <source>
        <dbReference type="Pfam" id="PF00210"/>
    </source>
</evidence>
<dbReference type="Proteomes" id="UP001500957">
    <property type="component" value="Unassembled WGS sequence"/>
</dbReference>
<organism evidence="4 5">
    <name type="scientific">Sporichthya brevicatena</name>
    <dbReference type="NCBI Taxonomy" id="171442"/>
    <lineage>
        <taxon>Bacteria</taxon>
        <taxon>Bacillati</taxon>
        <taxon>Actinomycetota</taxon>
        <taxon>Actinomycetes</taxon>
        <taxon>Sporichthyales</taxon>
        <taxon>Sporichthyaceae</taxon>
        <taxon>Sporichthya</taxon>
    </lineage>
</organism>
<dbReference type="Gene3D" id="1.20.1260.10">
    <property type="match status" value="1"/>
</dbReference>
<evidence type="ECO:0000313" key="4">
    <source>
        <dbReference type="EMBL" id="GAA0634963.1"/>
    </source>
</evidence>
<sequence length="158" mass="17341">MSYAIASSLPDQARKTVGEALQETLVDLIDLSLLAKQAHWNLIGPRFRPLHLQLDEVVTTARNYTDLVAERLAAVGISPDGRSATVARETGLPQLAGGWLKDDALVPRVVELHTALIDRVRTRLPEVGEADPVSEDLLIQLLAELEKSAWMWQAENAS</sequence>
<evidence type="ECO:0000256" key="1">
    <source>
        <dbReference type="ARBA" id="ARBA00009497"/>
    </source>
</evidence>
<dbReference type="SUPFAM" id="SSF47240">
    <property type="entry name" value="Ferritin-like"/>
    <property type="match status" value="1"/>
</dbReference>
<dbReference type="Pfam" id="PF00210">
    <property type="entry name" value="Ferritin"/>
    <property type="match status" value="1"/>
</dbReference>
<dbReference type="PANTHER" id="PTHR42932">
    <property type="entry name" value="GENERAL STRESS PROTEIN 20U"/>
    <property type="match status" value="1"/>
</dbReference>
<dbReference type="InterPro" id="IPR023188">
    <property type="entry name" value="DPS_DNA-bd_CS"/>
</dbReference>
<dbReference type="PANTHER" id="PTHR42932:SF2">
    <property type="entry name" value="DNA PROTECTION DURING STARVATION PROTEIN 1"/>
    <property type="match status" value="1"/>
</dbReference>
<protein>
    <submittedName>
        <fullName evidence="4">DNA starvation/stationary phase protection protein</fullName>
    </submittedName>
</protein>
<dbReference type="InterPro" id="IPR002177">
    <property type="entry name" value="DPS_DNA-bd"/>
</dbReference>
<proteinExistence type="inferred from homology"/>
<dbReference type="InterPro" id="IPR012347">
    <property type="entry name" value="Ferritin-like"/>
</dbReference>
<dbReference type="CDD" id="cd01043">
    <property type="entry name" value="DPS"/>
    <property type="match status" value="1"/>
</dbReference>
<dbReference type="InterPro" id="IPR008331">
    <property type="entry name" value="Ferritin_DPS_dom"/>
</dbReference>
<dbReference type="PRINTS" id="PR01346">
    <property type="entry name" value="HELNAPAPROT"/>
</dbReference>
<evidence type="ECO:0000313" key="5">
    <source>
        <dbReference type="Proteomes" id="UP001500957"/>
    </source>
</evidence>
<dbReference type="InterPro" id="IPR009078">
    <property type="entry name" value="Ferritin-like_SF"/>
</dbReference>
<evidence type="ECO:0000256" key="2">
    <source>
        <dbReference type="RuleBase" id="RU003875"/>
    </source>
</evidence>
<comment type="caution">
    <text evidence="4">The sequence shown here is derived from an EMBL/GenBank/DDBJ whole genome shotgun (WGS) entry which is preliminary data.</text>
</comment>
<comment type="similarity">
    <text evidence="1 2">Belongs to the Dps family.</text>
</comment>
<gene>
    <name evidence="4" type="ORF">GCM10009547_43860</name>
</gene>
<name>A0ABN1HA24_9ACTN</name>
<dbReference type="RefSeq" id="WP_344608819.1">
    <property type="nucleotide sequence ID" value="NZ_BAAAHE010000047.1"/>
</dbReference>
<feature type="domain" description="Ferritin/DPS" evidence="3">
    <location>
        <begin position="19"/>
        <end position="154"/>
    </location>
</feature>
<reference evidence="4 5" key="1">
    <citation type="journal article" date="2019" name="Int. J. Syst. Evol. Microbiol.">
        <title>The Global Catalogue of Microorganisms (GCM) 10K type strain sequencing project: providing services to taxonomists for standard genome sequencing and annotation.</title>
        <authorList>
            <consortium name="The Broad Institute Genomics Platform"/>
            <consortium name="The Broad Institute Genome Sequencing Center for Infectious Disease"/>
            <person name="Wu L."/>
            <person name="Ma J."/>
        </authorList>
    </citation>
    <scope>NUCLEOTIDE SEQUENCE [LARGE SCALE GENOMIC DNA]</scope>
    <source>
        <strain evidence="4 5">JCM 10671</strain>
    </source>
</reference>
<dbReference type="PIRSF" id="PIRSF005900">
    <property type="entry name" value="Dps"/>
    <property type="match status" value="1"/>
</dbReference>
<dbReference type="PROSITE" id="PS00818">
    <property type="entry name" value="DPS_1"/>
    <property type="match status" value="1"/>
</dbReference>